<feature type="domain" description="EF-hand" evidence="7">
    <location>
        <begin position="106"/>
        <end position="141"/>
    </location>
</feature>
<dbReference type="PANTHER" id="PTHR11972:SF58">
    <property type="entry name" value="NADPH OXIDASE 5"/>
    <property type="match status" value="1"/>
</dbReference>
<evidence type="ECO:0000256" key="5">
    <source>
        <dbReference type="ARBA" id="ARBA00023002"/>
    </source>
</evidence>
<dbReference type="EMBL" id="CACVKT020000567">
    <property type="protein sequence ID" value="CAC5360482.1"/>
    <property type="molecule type" value="Genomic_DNA"/>
</dbReference>
<dbReference type="GO" id="GO:0005509">
    <property type="term" value="F:calcium ion binding"/>
    <property type="evidence" value="ECO:0007669"/>
    <property type="project" value="InterPro"/>
</dbReference>
<dbReference type="SUPFAM" id="SSF52343">
    <property type="entry name" value="Ferredoxin reductase-like, C-terminal NADP-linked domain"/>
    <property type="match status" value="1"/>
</dbReference>
<proteinExistence type="predicted"/>
<dbReference type="InterPro" id="IPR039261">
    <property type="entry name" value="FNR_nucleotide-bd"/>
</dbReference>
<dbReference type="AlphaFoldDB" id="A0A6J8A1Y6"/>
<dbReference type="EC" id="1.6.3.-" evidence="9"/>
<dbReference type="Gene3D" id="2.40.30.10">
    <property type="entry name" value="Translation factors"/>
    <property type="match status" value="1"/>
</dbReference>
<dbReference type="Gene3D" id="3.40.50.80">
    <property type="entry name" value="Nucleotide-binding domain of ferredoxin-NADP reductase (FNR) module"/>
    <property type="match status" value="1"/>
</dbReference>
<dbReference type="PROSITE" id="PS51384">
    <property type="entry name" value="FAD_FR"/>
    <property type="match status" value="1"/>
</dbReference>
<evidence type="ECO:0000256" key="3">
    <source>
        <dbReference type="ARBA" id="ARBA00022837"/>
    </source>
</evidence>
<dbReference type="CDD" id="cd00051">
    <property type="entry name" value="EFh"/>
    <property type="match status" value="2"/>
</dbReference>
<organism evidence="9 10">
    <name type="scientific">Mytilus coruscus</name>
    <name type="common">Sea mussel</name>
    <dbReference type="NCBI Taxonomy" id="42192"/>
    <lineage>
        <taxon>Eukaryota</taxon>
        <taxon>Metazoa</taxon>
        <taxon>Spiralia</taxon>
        <taxon>Lophotrochozoa</taxon>
        <taxon>Mollusca</taxon>
        <taxon>Bivalvia</taxon>
        <taxon>Autobranchia</taxon>
        <taxon>Pteriomorphia</taxon>
        <taxon>Mytilida</taxon>
        <taxon>Mytiloidea</taxon>
        <taxon>Mytilidae</taxon>
        <taxon>Mytilinae</taxon>
        <taxon>Mytilus</taxon>
    </lineage>
</organism>
<dbReference type="Pfam" id="PF08030">
    <property type="entry name" value="NAD_binding_6"/>
    <property type="match status" value="1"/>
</dbReference>
<dbReference type="PRINTS" id="PR00450">
    <property type="entry name" value="RECOVERIN"/>
</dbReference>
<dbReference type="SMART" id="SM00054">
    <property type="entry name" value="EFh"/>
    <property type="match status" value="3"/>
</dbReference>
<dbReference type="Pfam" id="PF08022">
    <property type="entry name" value="FAD_binding_8"/>
    <property type="match status" value="1"/>
</dbReference>
<dbReference type="InterPro" id="IPR018247">
    <property type="entry name" value="EF_Hand_1_Ca_BS"/>
</dbReference>
<evidence type="ECO:0000259" key="8">
    <source>
        <dbReference type="PROSITE" id="PS51384"/>
    </source>
</evidence>
<dbReference type="InterPro" id="IPR002048">
    <property type="entry name" value="EF_hand_dom"/>
</dbReference>
<keyword evidence="5 9" id="KW-0560">Oxidoreductase</keyword>
<dbReference type="GO" id="GO:0043020">
    <property type="term" value="C:NADPH oxidase complex"/>
    <property type="evidence" value="ECO:0007669"/>
    <property type="project" value="TreeGrafter"/>
</dbReference>
<protein>
    <submittedName>
        <fullName evidence="9">NOX5</fullName>
        <ecNumber evidence="9">1.6.3.-</ecNumber>
    </submittedName>
</protein>
<feature type="domain" description="EF-hand" evidence="7">
    <location>
        <begin position="76"/>
        <end position="105"/>
    </location>
</feature>
<evidence type="ECO:0000313" key="9">
    <source>
        <dbReference type="EMBL" id="CAC5360482.1"/>
    </source>
</evidence>
<feature type="transmembrane region" description="Helical" evidence="6">
    <location>
        <begin position="250"/>
        <end position="274"/>
    </location>
</feature>
<evidence type="ECO:0000256" key="1">
    <source>
        <dbReference type="ARBA" id="ARBA00022630"/>
    </source>
</evidence>
<keyword evidence="6" id="KW-1133">Transmembrane helix</keyword>
<dbReference type="GO" id="GO:0016175">
    <property type="term" value="F:superoxide-generating NAD(P)H oxidase activity"/>
    <property type="evidence" value="ECO:0007669"/>
    <property type="project" value="TreeGrafter"/>
</dbReference>
<dbReference type="PROSITE" id="PS00018">
    <property type="entry name" value="EF_HAND_1"/>
    <property type="match status" value="3"/>
</dbReference>
<dbReference type="Pfam" id="PF13202">
    <property type="entry name" value="EF-hand_5"/>
    <property type="match status" value="1"/>
</dbReference>
<keyword evidence="3" id="KW-0106">Calcium</keyword>
<dbReference type="Proteomes" id="UP000507470">
    <property type="component" value="Unassembled WGS sequence"/>
</dbReference>
<dbReference type="GO" id="GO:0006952">
    <property type="term" value="P:defense response"/>
    <property type="evidence" value="ECO:0007669"/>
    <property type="project" value="TreeGrafter"/>
</dbReference>
<dbReference type="SUPFAM" id="SSF63380">
    <property type="entry name" value="Riboflavin synthase domain-like"/>
    <property type="match status" value="1"/>
</dbReference>
<keyword evidence="6" id="KW-0472">Membrane</keyword>
<keyword evidence="6" id="KW-0812">Transmembrane</keyword>
<keyword evidence="1" id="KW-0285">Flavoprotein</keyword>
<dbReference type="PANTHER" id="PTHR11972">
    <property type="entry name" value="NADPH OXIDASE"/>
    <property type="match status" value="1"/>
</dbReference>
<keyword evidence="4" id="KW-0521">NADP</keyword>
<keyword evidence="10" id="KW-1185">Reference proteome</keyword>
<dbReference type="InterPro" id="IPR017927">
    <property type="entry name" value="FAD-bd_FR_type"/>
</dbReference>
<evidence type="ECO:0000256" key="4">
    <source>
        <dbReference type="ARBA" id="ARBA00022857"/>
    </source>
</evidence>
<feature type="transmembrane region" description="Helical" evidence="6">
    <location>
        <begin position="224"/>
        <end position="244"/>
    </location>
</feature>
<dbReference type="FunFam" id="3.40.50.80:FF:000012">
    <property type="entry name" value="NADPH oxidase, isoform B"/>
    <property type="match status" value="1"/>
</dbReference>
<reference evidence="9 10" key="1">
    <citation type="submission" date="2020-06" db="EMBL/GenBank/DDBJ databases">
        <authorList>
            <person name="Li R."/>
            <person name="Bekaert M."/>
        </authorList>
    </citation>
    <scope>NUCLEOTIDE SEQUENCE [LARGE SCALE GENOMIC DNA]</scope>
    <source>
        <strain evidence="10">wild</strain>
    </source>
</reference>
<dbReference type="InterPro" id="IPR011992">
    <property type="entry name" value="EF-hand-dom_pair"/>
</dbReference>
<gene>
    <name evidence="9" type="ORF">MCOR_2951</name>
</gene>
<evidence type="ECO:0000259" key="7">
    <source>
        <dbReference type="PROSITE" id="PS50222"/>
    </source>
</evidence>
<dbReference type="InterPro" id="IPR013112">
    <property type="entry name" value="FAD-bd_8"/>
</dbReference>
<dbReference type="OrthoDB" id="167398at2759"/>
<feature type="transmembrane region" description="Helical" evidence="6">
    <location>
        <begin position="350"/>
        <end position="370"/>
    </location>
</feature>
<dbReference type="Pfam" id="PF13499">
    <property type="entry name" value="EF-hand_7"/>
    <property type="match status" value="1"/>
</dbReference>
<name>A0A6J8A1Y6_MYTCO</name>
<sequence>MAKEVLKLFVQYFIAKIKTIYVNPKHEDNDESSDESEDDRWIKLVNKEFQKFAENGRLCTETFKKALRLKKSFFGERFFALFDTDGSGDIECEELINGLRMLKNGTPTQKLKFLFDVFDADGSGTVDKYEMRMVLKSCTEESSLTLCNEDIDELTSVLFEDADVDNSGEITFDEFQSSLEKHPGLIDDMTLSATHWFDIQKSKTCSQGSRYCSKVYWEHNTSKIVFIILYIVANLGLGGFAAWNHQKSNGFLITARICGMNLNFNCTLVLVLMLRQTINLLRSTRIGRLLPLDEHSVFHQCVGAMIGVYAVFHTIGHIGNAILLSNDAVALLAWKILLTDITKFGLINGTAFITGWILLVILIIMCVLSYPSVRSRIYQVSHLEISRPKTFDFQPGDYLYLQIPDISPYEFHPFTISSAPEMKDRLWLHVRTTGNWTKDLYQYLSRYDPGEECEIETETPMMTTLQKKRKEHQPNRRKSIIDRLNGLMTSIRRRGTVGSLDGEEVTRQKRIQMKIKSVKIRCFLDGPFGTASREALTTEHAILIGAGIGVTPMASILQSIIHQIKQNKRKCPKCTHCWYDDNLENVLKMKKVDFIWINRDQRCFEWFVRVLNNLEVEQSLAGWEEDKFVDLHLYMTSAVKQTHMEGVGLQLALDLVHKKEQKDFFTGLKTKTQAGRPDWDKLFGKFSEQKKGKKKVFFCGPKVMSNTLKEFCEKYSFAFAKENF</sequence>
<dbReference type="SUPFAM" id="SSF47473">
    <property type="entry name" value="EF-hand"/>
    <property type="match status" value="1"/>
</dbReference>
<feature type="domain" description="FAD-binding FR-type" evidence="8">
    <location>
        <begin position="354"/>
        <end position="467"/>
    </location>
</feature>
<feature type="domain" description="EF-hand" evidence="7">
    <location>
        <begin position="150"/>
        <end position="185"/>
    </location>
</feature>
<keyword evidence="2" id="KW-0274">FAD</keyword>
<dbReference type="InterPro" id="IPR050369">
    <property type="entry name" value="RBOH/FRE"/>
</dbReference>
<evidence type="ECO:0000256" key="2">
    <source>
        <dbReference type="ARBA" id="ARBA00022827"/>
    </source>
</evidence>
<dbReference type="CDD" id="cd06186">
    <property type="entry name" value="NOX_Duox_like_FAD_NADP"/>
    <property type="match status" value="1"/>
</dbReference>
<evidence type="ECO:0000256" key="6">
    <source>
        <dbReference type="SAM" id="Phobius"/>
    </source>
</evidence>
<accession>A0A6J8A1Y6</accession>
<dbReference type="Gene3D" id="1.10.238.10">
    <property type="entry name" value="EF-hand"/>
    <property type="match status" value="1"/>
</dbReference>
<dbReference type="InterPro" id="IPR017938">
    <property type="entry name" value="Riboflavin_synthase-like_b-brl"/>
</dbReference>
<evidence type="ECO:0000313" key="10">
    <source>
        <dbReference type="Proteomes" id="UP000507470"/>
    </source>
</evidence>
<dbReference type="GO" id="GO:0042554">
    <property type="term" value="P:superoxide anion generation"/>
    <property type="evidence" value="ECO:0007669"/>
    <property type="project" value="TreeGrafter"/>
</dbReference>
<dbReference type="InterPro" id="IPR013121">
    <property type="entry name" value="Fe_red_NAD-bd_6"/>
</dbReference>
<dbReference type="PROSITE" id="PS50222">
    <property type="entry name" value="EF_HAND_2"/>
    <property type="match status" value="3"/>
</dbReference>